<accession>A0ABT4KCX2</accession>
<dbReference type="Proteomes" id="UP001079430">
    <property type="component" value="Unassembled WGS sequence"/>
</dbReference>
<feature type="domain" description="RapA2 cadherin-like" evidence="2">
    <location>
        <begin position="671"/>
        <end position="753"/>
    </location>
</feature>
<feature type="compositionally biased region" description="Basic and acidic residues" evidence="1">
    <location>
        <begin position="798"/>
        <end position="815"/>
    </location>
</feature>
<dbReference type="InterPro" id="IPR013783">
    <property type="entry name" value="Ig-like_fold"/>
</dbReference>
<dbReference type="InterPro" id="IPR010221">
    <property type="entry name" value="VCBS_dom"/>
</dbReference>
<feature type="compositionally biased region" description="Basic and acidic residues" evidence="1">
    <location>
        <begin position="768"/>
        <end position="791"/>
    </location>
</feature>
<proteinExistence type="predicted"/>
<keyword evidence="4" id="KW-1185">Reference proteome</keyword>
<gene>
    <name evidence="3" type="ORF">O3W52_03840</name>
</gene>
<protein>
    <submittedName>
        <fullName evidence="3">VCBS domain-containing protein</fullName>
    </submittedName>
</protein>
<feature type="region of interest" description="Disordered" evidence="1">
    <location>
        <begin position="44"/>
        <end position="65"/>
    </location>
</feature>
<name>A0ABT4KCX2_9HYPH</name>
<feature type="domain" description="RapA2 cadherin-like" evidence="2">
    <location>
        <begin position="555"/>
        <end position="637"/>
    </location>
</feature>
<feature type="domain" description="RapA2 cadherin-like" evidence="2">
    <location>
        <begin position="439"/>
        <end position="521"/>
    </location>
</feature>
<evidence type="ECO:0000256" key="1">
    <source>
        <dbReference type="SAM" id="MobiDB-lite"/>
    </source>
</evidence>
<dbReference type="Gene3D" id="2.60.40.10">
    <property type="entry name" value="Immunoglobulins"/>
    <property type="match status" value="3"/>
</dbReference>
<comment type="caution">
    <text evidence="3">The sequence shown here is derived from an EMBL/GenBank/DDBJ whole genome shotgun (WGS) entry which is preliminary data.</text>
</comment>
<feature type="domain" description="RapA2 cadherin-like" evidence="2">
    <location>
        <begin position="317"/>
        <end position="375"/>
    </location>
</feature>
<evidence type="ECO:0000313" key="4">
    <source>
        <dbReference type="Proteomes" id="UP001079430"/>
    </source>
</evidence>
<dbReference type="Pfam" id="PF17803">
    <property type="entry name" value="Cadherin_4"/>
    <property type="match status" value="4"/>
</dbReference>
<dbReference type="InterPro" id="IPR040853">
    <property type="entry name" value="RapA2_cadherin-like"/>
</dbReference>
<feature type="compositionally biased region" description="Basic and acidic residues" evidence="1">
    <location>
        <begin position="824"/>
        <end position="833"/>
    </location>
</feature>
<evidence type="ECO:0000313" key="3">
    <source>
        <dbReference type="EMBL" id="MCZ4089221.1"/>
    </source>
</evidence>
<dbReference type="NCBIfam" id="TIGR01965">
    <property type="entry name" value="VCBS_repeat"/>
    <property type="match status" value="5"/>
</dbReference>
<evidence type="ECO:0000259" key="2">
    <source>
        <dbReference type="Pfam" id="PF17803"/>
    </source>
</evidence>
<reference evidence="3" key="1">
    <citation type="submission" date="2022-10" db="EMBL/GenBank/DDBJ databases">
        <title>Whole genome sequencing of three plant growth promoting bacteria isolated from Vachellia tortilis subsp. raddiana in Morocco.</title>
        <authorList>
            <person name="Hnini M."/>
            <person name="Zouagui R."/>
            <person name="Zouagui H."/>
            <person name="Chemao Elfihri M.-W."/>
            <person name="Ibrahimi A."/>
            <person name="Sbabou L."/>
            <person name="Aurag J."/>
        </authorList>
    </citation>
    <scope>NUCLEOTIDE SEQUENCE</scope>
    <source>
        <strain evidence="3">LMR678</strain>
    </source>
</reference>
<feature type="compositionally biased region" description="Low complexity" evidence="1">
    <location>
        <begin position="50"/>
        <end position="65"/>
    </location>
</feature>
<dbReference type="EMBL" id="JAPVOI010000003">
    <property type="protein sequence ID" value="MCZ4089221.1"/>
    <property type="molecule type" value="Genomic_DNA"/>
</dbReference>
<feature type="region of interest" description="Disordered" evidence="1">
    <location>
        <begin position="768"/>
        <end position="833"/>
    </location>
</feature>
<sequence>MATEGMVLSGDAYAPTAENSVADEGGAAKGDRIIAQVQSGELPEPQLLDPATGAPVAGGQAAAPAQPMPDVVRADASNIVRLPAGVSLEQIKVFGSDIVLEQPDGSTIRILNAALNIPTFVIGDAEIPKETLVAVLEGNGINVAAGPDGGISVASSQSGGGNFSDASGGIGDAGPVIGLLDPTALQFGVPAGEEQLAALLDPNDAPVITATASGAVTEDLAVVGGNLTTSGTVTVSDADANDTLTVTATPAGQPVWNGGTLTQAQIDTLTAGFSATTGGWNYQVPNALVQFLDTGETITLSYQLTVTDGDGATETETVTITINGTNDAPVLTATASGAVIENLAVVGGNLTAGGTITLSDVDANETLTVTGTPAGQPVWNGGALTQAQIDTLTAGFTATAGGWNYQVPNALVQFLGAGETITLSYQVTVTDDDGATDTQTVTITITGTNDAPVIGATSVITGAVSESGLAADDVTPVTGPLTATGTMVSSDVDTGATATWSGTAAGSYGSFVITAAGVWSYTLDDGLADSLAEGESRTESFVVTVTDDKGATDTQTVTITITGTNDAPVIGATSVITGAVSESGLAADDVTPVTGPLTATGTMVSSDVDTGATATWSGTAAGSYGSFVITAAGVWSYTLDDGLADSLAEGESRTESFVVTVTDDKGATDTQTVTITITGTNDAPVIGAASVITGAVSESGLAADDVTPVTGPLTATGTMVSSDVDTGATATWSGTAAGSYGSFVITAAGVWSYTLDDGLADSLAEGEPHRELRGDGHRRQGCDRHPDGDDHHHRHQRRAGDRRCFGDHRGGERERPCRRRRHAGDRAADGDRHDGVERCRHWRHRDVERHCRRQLWQLRHHRRRGMELRLTTALPTAWPRARAAPRLSW</sequence>
<organism evidence="3 4">
    <name type="scientific">Sinorhizobium psoraleae</name>
    <dbReference type="NCBI Taxonomy" id="520838"/>
    <lineage>
        <taxon>Bacteria</taxon>
        <taxon>Pseudomonadati</taxon>
        <taxon>Pseudomonadota</taxon>
        <taxon>Alphaproteobacteria</taxon>
        <taxon>Hyphomicrobiales</taxon>
        <taxon>Rhizobiaceae</taxon>
        <taxon>Sinorhizobium/Ensifer group</taxon>
        <taxon>Sinorhizobium</taxon>
    </lineage>
</organism>